<reference evidence="2 3" key="1">
    <citation type="submission" date="2017-05" db="EMBL/GenBank/DDBJ databases">
        <authorList>
            <person name="Song R."/>
            <person name="Chenine A.L."/>
            <person name="Ruprecht R.M."/>
        </authorList>
    </citation>
    <scope>NUCLEOTIDE SEQUENCE [LARGE SCALE GENOMIC DNA]</scope>
    <source>
        <strain evidence="2 3">CFBP 1590</strain>
    </source>
</reference>
<organism evidence="2 3">
    <name type="scientific">Pseudomonas viridiflava</name>
    <name type="common">Phytomonas viridiflava</name>
    <dbReference type="NCBI Taxonomy" id="33069"/>
    <lineage>
        <taxon>Bacteria</taxon>
        <taxon>Pseudomonadati</taxon>
        <taxon>Pseudomonadota</taxon>
        <taxon>Gammaproteobacteria</taxon>
        <taxon>Pseudomonadales</taxon>
        <taxon>Pseudomonadaceae</taxon>
        <taxon>Pseudomonas</taxon>
    </lineage>
</organism>
<protein>
    <submittedName>
        <fullName evidence="2">Hypothetical secreted protein</fullName>
    </submittedName>
</protein>
<feature type="chain" id="PRO_5013164907" evidence="1">
    <location>
        <begin position="21"/>
        <end position="246"/>
    </location>
</feature>
<dbReference type="EMBL" id="LT855380">
    <property type="protein sequence ID" value="SMS12856.1"/>
    <property type="molecule type" value="Genomic_DNA"/>
</dbReference>
<evidence type="ECO:0000313" key="2">
    <source>
        <dbReference type="EMBL" id="SMS12856.1"/>
    </source>
</evidence>
<evidence type="ECO:0000313" key="3">
    <source>
        <dbReference type="Proteomes" id="UP000196842"/>
    </source>
</evidence>
<dbReference type="RefSeq" id="WP_088236274.1">
    <property type="nucleotide sequence ID" value="NZ_JAZEHS010000031.1"/>
</dbReference>
<dbReference type="KEGG" id="pvd:CFBP1590__5270"/>
<sequence>MKFIRFVVVFFLLGSPLVKAVEKQTSDADIYVIDEESQSLRISWPAGKLSLKGVVGEKGAITRDLVAFDGKKALHYENLGVRSQFEAYVTLKRVGHDVFVDCIYGNIRSEQNGALINKAVCDINEKLIPDYENFIYRYSDAWKESVSALDISSLIQEPSNAASIKDGVFNDITVLRVYKSRDSLIDKLPVTVLQKDSLKHELGADMMFTVYGKSDLNKVTRIEVPPKNLEGVFKRLDYESVNSLLH</sequence>
<gene>
    <name evidence="2" type="ORF">CFBP1590__5270</name>
</gene>
<feature type="signal peptide" evidence="1">
    <location>
        <begin position="1"/>
        <end position="20"/>
    </location>
</feature>
<dbReference type="Proteomes" id="UP000196842">
    <property type="component" value="Chromosome I"/>
</dbReference>
<name>A0A1Y6JSC6_PSEVI</name>
<keyword evidence="1" id="KW-0732">Signal</keyword>
<dbReference type="GeneID" id="47766909"/>
<dbReference type="AlphaFoldDB" id="A0A1Y6JSC6"/>
<evidence type="ECO:0000256" key="1">
    <source>
        <dbReference type="SAM" id="SignalP"/>
    </source>
</evidence>
<proteinExistence type="predicted"/>
<accession>A0A1Y6JSC6</accession>